<feature type="transmembrane region" description="Helical" evidence="5">
    <location>
        <begin position="106"/>
        <end position="124"/>
    </location>
</feature>
<feature type="transmembrane region" description="Helical" evidence="5">
    <location>
        <begin position="231"/>
        <end position="250"/>
    </location>
</feature>
<keyword evidence="8" id="KW-1185">Reference proteome</keyword>
<dbReference type="InterPro" id="IPR020846">
    <property type="entry name" value="MFS_dom"/>
</dbReference>
<feature type="transmembrane region" description="Helical" evidence="5">
    <location>
        <begin position="136"/>
        <end position="155"/>
    </location>
</feature>
<keyword evidence="2 5" id="KW-0812">Transmembrane</keyword>
<dbReference type="SUPFAM" id="SSF103473">
    <property type="entry name" value="MFS general substrate transporter"/>
    <property type="match status" value="1"/>
</dbReference>
<evidence type="ECO:0000313" key="7">
    <source>
        <dbReference type="EMBL" id="KAI9260540.1"/>
    </source>
</evidence>
<evidence type="ECO:0000259" key="6">
    <source>
        <dbReference type="PROSITE" id="PS50850"/>
    </source>
</evidence>
<dbReference type="PROSITE" id="PS50850">
    <property type="entry name" value="MFS"/>
    <property type="match status" value="1"/>
</dbReference>
<feature type="transmembrane region" description="Helical" evidence="5">
    <location>
        <begin position="193"/>
        <end position="211"/>
    </location>
</feature>
<feature type="domain" description="Major facilitator superfamily (MFS) profile" evidence="6">
    <location>
        <begin position="1"/>
        <end position="350"/>
    </location>
</feature>
<gene>
    <name evidence="7" type="ORF">BDA99DRAFT_483069</name>
</gene>
<accession>A0AAD5PCW6</accession>
<comment type="caution">
    <text evidence="7">The sequence shown here is derived from an EMBL/GenBank/DDBJ whole genome shotgun (WGS) entry which is preliminary data.</text>
</comment>
<dbReference type="GO" id="GO:0005886">
    <property type="term" value="C:plasma membrane"/>
    <property type="evidence" value="ECO:0007669"/>
    <property type="project" value="TreeGrafter"/>
</dbReference>
<dbReference type="InterPro" id="IPR011701">
    <property type="entry name" value="MFS"/>
</dbReference>
<feature type="transmembrane region" description="Helical" evidence="5">
    <location>
        <begin position="48"/>
        <end position="75"/>
    </location>
</feature>
<dbReference type="Gene3D" id="1.20.1720.10">
    <property type="entry name" value="Multidrug resistance protein D"/>
    <property type="match status" value="1"/>
</dbReference>
<proteinExistence type="predicted"/>
<dbReference type="Pfam" id="PF07690">
    <property type="entry name" value="MFS_1"/>
    <property type="match status" value="1"/>
</dbReference>
<protein>
    <submittedName>
        <fullName evidence="7">Major facilitator superfamily domain-containing protein</fullName>
    </submittedName>
</protein>
<dbReference type="PANTHER" id="PTHR23502">
    <property type="entry name" value="MAJOR FACILITATOR SUPERFAMILY"/>
    <property type="match status" value="1"/>
</dbReference>
<name>A0AAD5PCW6_9FUNG</name>
<comment type="subcellular location">
    <subcellularLocation>
        <location evidence="1">Membrane</location>
        <topology evidence="1">Multi-pass membrane protein</topology>
    </subcellularLocation>
</comment>
<dbReference type="GO" id="GO:0022857">
    <property type="term" value="F:transmembrane transporter activity"/>
    <property type="evidence" value="ECO:0007669"/>
    <property type="project" value="InterPro"/>
</dbReference>
<feature type="transmembrane region" description="Helical" evidence="5">
    <location>
        <begin position="15"/>
        <end position="36"/>
    </location>
</feature>
<reference evidence="7" key="1">
    <citation type="journal article" date="2022" name="IScience">
        <title>Evolution of zygomycete secretomes and the origins of terrestrial fungal ecologies.</title>
        <authorList>
            <person name="Chang Y."/>
            <person name="Wang Y."/>
            <person name="Mondo S."/>
            <person name="Ahrendt S."/>
            <person name="Andreopoulos W."/>
            <person name="Barry K."/>
            <person name="Beard J."/>
            <person name="Benny G.L."/>
            <person name="Blankenship S."/>
            <person name="Bonito G."/>
            <person name="Cuomo C."/>
            <person name="Desiro A."/>
            <person name="Gervers K.A."/>
            <person name="Hundley H."/>
            <person name="Kuo A."/>
            <person name="LaButti K."/>
            <person name="Lang B.F."/>
            <person name="Lipzen A."/>
            <person name="O'Donnell K."/>
            <person name="Pangilinan J."/>
            <person name="Reynolds N."/>
            <person name="Sandor L."/>
            <person name="Smith M.E."/>
            <person name="Tsang A."/>
            <person name="Grigoriev I.V."/>
            <person name="Stajich J.E."/>
            <person name="Spatafora J.W."/>
        </authorList>
    </citation>
    <scope>NUCLEOTIDE SEQUENCE</scope>
    <source>
        <strain evidence="7">RSA 2281</strain>
    </source>
</reference>
<reference evidence="7" key="2">
    <citation type="submission" date="2023-02" db="EMBL/GenBank/DDBJ databases">
        <authorList>
            <consortium name="DOE Joint Genome Institute"/>
            <person name="Mondo S.J."/>
            <person name="Chang Y."/>
            <person name="Wang Y."/>
            <person name="Ahrendt S."/>
            <person name="Andreopoulos W."/>
            <person name="Barry K."/>
            <person name="Beard J."/>
            <person name="Benny G.L."/>
            <person name="Blankenship S."/>
            <person name="Bonito G."/>
            <person name="Cuomo C."/>
            <person name="Desiro A."/>
            <person name="Gervers K.A."/>
            <person name="Hundley H."/>
            <person name="Kuo A."/>
            <person name="LaButti K."/>
            <person name="Lang B.F."/>
            <person name="Lipzen A."/>
            <person name="O'Donnell K."/>
            <person name="Pangilinan J."/>
            <person name="Reynolds N."/>
            <person name="Sandor L."/>
            <person name="Smith M.W."/>
            <person name="Tsang A."/>
            <person name="Grigoriev I.V."/>
            <person name="Stajich J.E."/>
            <person name="Spatafora J.W."/>
        </authorList>
    </citation>
    <scope>NUCLEOTIDE SEQUENCE</scope>
    <source>
        <strain evidence="7">RSA 2281</strain>
    </source>
</reference>
<organism evidence="7 8">
    <name type="scientific">Phascolomyces articulosus</name>
    <dbReference type="NCBI Taxonomy" id="60185"/>
    <lineage>
        <taxon>Eukaryota</taxon>
        <taxon>Fungi</taxon>
        <taxon>Fungi incertae sedis</taxon>
        <taxon>Mucoromycota</taxon>
        <taxon>Mucoromycotina</taxon>
        <taxon>Mucoromycetes</taxon>
        <taxon>Mucorales</taxon>
        <taxon>Lichtheimiaceae</taxon>
        <taxon>Phascolomyces</taxon>
    </lineage>
</organism>
<evidence type="ECO:0000256" key="4">
    <source>
        <dbReference type="ARBA" id="ARBA00023136"/>
    </source>
</evidence>
<evidence type="ECO:0000256" key="3">
    <source>
        <dbReference type="ARBA" id="ARBA00022989"/>
    </source>
</evidence>
<keyword evidence="4 5" id="KW-0472">Membrane</keyword>
<dbReference type="Proteomes" id="UP001209540">
    <property type="component" value="Unassembled WGS sequence"/>
</dbReference>
<keyword evidence="3 5" id="KW-1133">Transmembrane helix</keyword>
<evidence type="ECO:0000256" key="1">
    <source>
        <dbReference type="ARBA" id="ARBA00004141"/>
    </source>
</evidence>
<feature type="transmembrane region" description="Helical" evidence="5">
    <location>
        <begin position="271"/>
        <end position="290"/>
    </location>
</feature>
<dbReference type="InterPro" id="IPR036259">
    <property type="entry name" value="MFS_trans_sf"/>
</dbReference>
<sequence>MPATQVLQEYFDTDLTVINATIALFVLSMAIAPLFWAPLSERIGRKPVLVVSMAFYTVVTIICAISKNLALFFIMRILQGIFSSAASSVGGGAAADLFFPHERGRAMGSLTLATVLGPAFSPLLGGYITQSLGWRWIFYISTIIGGVVLLADIFLMRETLYRPQQFADREKPKTIKSWLQYLKGLRLLSRLDVFLMSLPTSLGFGWFYFLVTILSPTYNDIHHFSTGSTGLLYLTGGLGNVLGAFIAGQVSDRVYIYIRKKYSNRQISKEARLIPFYVGIPLIVIGYLFYGWFIYARFHWFVPLIGYFMGTLRNKRKVILYIPKEEMIMFKNGLNIILIYLLFLSNAIIL</sequence>
<evidence type="ECO:0000256" key="2">
    <source>
        <dbReference type="ARBA" id="ARBA00022692"/>
    </source>
</evidence>
<dbReference type="PANTHER" id="PTHR23502:SF5">
    <property type="entry name" value="QUINIDINE RESISTANCE PROTEIN 3"/>
    <property type="match status" value="1"/>
</dbReference>
<dbReference type="EMBL" id="JAIXMP010000016">
    <property type="protein sequence ID" value="KAI9260540.1"/>
    <property type="molecule type" value="Genomic_DNA"/>
</dbReference>
<feature type="transmembrane region" description="Helical" evidence="5">
    <location>
        <begin position="333"/>
        <end position="349"/>
    </location>
</feature>
<evidence type="ECO:0000313" key="8">
    <source>
        <dbReference type="Proteomes" id="UP001209540"/>
    </source>
</evidence>
<evidence type="ECO:0000256" key="5">
    <source>
        <dbReference type="SAM" id="Phobius"/>
    </source>
</evidence>
<feature type="transmembrane region" description="Helical" evidence="5">
    <location>
        <begin position="81"/>
        <end position="99"/>
    </location>
</feature>
<dbReference type="AlphaFoldDB" id="A0AAD5PCW6"/>